<keyword evidence="2" id="KW-0217">Developmental protein</keyword>
<evidence type="ECO:0000256" key="7">
    <source>
        <dbReference type="ARBA" id="ARBA00023018"/>
    </source>
</evidence>
<evidence type="ECO:0000256" key="15">
    <source>
        <dbReference type="ARBA" id="ARBA00082439"/>
    </source>
</evidence>
<feature type="region of interest" description="Disordered" evidence="16">
    <location>
        <begin position="1000"/>
        <end position="1066"/>
    </location>
</feature>
<proteinExistence type="predicted"/>
<evidence type="ECO:0000256" key="4">
    <source>
        <dbReference type="ARBA" id="ARBA00022553"/>
    </source>
</evidence>
<evidence type="ECO:0000256" key="12">
    <source>
        <dbReference type="ARBA" id="ARBA00067399"/>
    </source>
</evidence>
<feature type="compositionally biased region" description="Basic and acidic residues" evidence="16">
    <location>
        <begin position="1712"/>
        <end position="1729"/>
    </location>
</feature>
<reference evidence="19" key="1">
    <citation type="submission" date="2014-05" db="EMBL/GenBank/DDBJ databases">
        <authorList>
            <person name="Chronopoulou M."/>
        </authorList>
    </citation>
    <scope>NUCLEOTIDE SEQUENCE</scope>
    <source>
        <tissue evidence="19">Whole organism</tissue>
    </source>
</reference>
<keyword evidence="4" id="KW-0597">Phosphoprotein</keyword>
<dbReference type="GO" id="GO:0005737">
    <property type="term" value="C:cytoplasm"/>
    <property type="evidence" value="ECO:0007669"/>
    <property type="project" value="TreeGrafter"/>
</dbReference>
<dbReference type="Pfam" id="PF17817">
    <property type="entry name" value="PDZ_5"/>
    <property type="match status" value="1"/>
</dbReference>
<dbReference type="InterPro" id="IPR013761">
    <property type="entry name" value="SAM/pointed_sf"/>
</dbReference>
<evidence type="ECO:0000256" key="10">
    <source>
        <dbReference type="ARBA" id="ARBA00023212"/>
    </source>
</evidence>
<feature type="compositionally biased region" description="Low complexity" evidence="16">
    <location>
        <begin position="185"/>
        <end position="195"/>
    </location>
</feature>
<feature type="region of interest" description="Disordered" evidence="16">
    <location>
        <begin position="1381"/>
        <end position="1415"/>
    </location>
</feature>
<dbReference type="Gene3D" id="1.10.150.50">
    <property type="entry name" value="Transcription Factor, Ets-1"/>
    <property type="match status" value="1"/>
</dbReference>
<dbReference type="GO" id="GO:0019722">
    <property type="term" value="P:calcium-mediated signaling"/>
    <property type="evidence" value="ECO:0007669"/>
    <property type="project" value="TreeGrafter"/>
</dbReference>
<feature type="region of interest" description="Disordered" evidence="16">
    <location>
        <begin position="1"/>
        <end position="406"/>
    </location>
</feature>
<dbReference type="GO" id="GO:0014069">
    <property type="term" value="C:postsynaptic density"/>
    <property type="evidence" value="ECO:0007669"/>
    <property type="project" value="TreeGrafter"/>
</dbReference>
<dbReference type="CDD" id="cd06790">
    <property type="entry name" value="PDZ_neurabin-like"/>
    <property type="match status" value="1"/>
</dbReference>
<feature type="compositionally biased region" description="Polar residues" evidence="16">
    <location>
        <begin position="98"/>
        <end position="112"/>
    </location>
</feature>
<feature type="compositionally biased region" description="Low complexity" evidence="16">
    <location>
        <begin position="1497"/>
        <end position="1510"/>
    </location>
</feature>
<evidence type="ECO:0000256" key="1">
    <source>
        <dbReference type="ARBA" id="ARBA00004245"/>
    </source>
</evidence>
<dbReference type="GO" id="GO:0015629">
    <property type="term" value="C:actin cytoskeleton"/>
    <property type="evidence" value="ECO:0007669"/>
    <property type="project" value="TreeGrafter"/>
</dbReference>
<feature type="region of interest" description="Disordered" evidence="16">
    <location>
        <begin position="1103"/>
        <end position="1138"/>
    </location>
</feature>
<dbReference type="PROSITE" id="PS50106">
    <property type="entry name" value="PDZ"/>
    <property type="match status" value="1"/>
</dbReference>
<feature type="compositionally biased region" description="Low complexity" evidence="16">
    <location>
        <begin position="140"/>
        <end position="150"/>
    </location>
</feature>
<evidence type="ECO:0000259" key="17">
    <source>
        <dbReference type="PROSITE" id="PS50105"/>
    </source>
</evidence>
<dbReference type="InterPro" id="IPR040645">
    <property type="entry name" value="Neurabin-1/2_PDZ"/>
</dbReference>
<dbReference type="GO" id="GO:0007015">
    <property type="term" value="P:actin filament organization"/>
    <property type="evidence" value="ECO:0007669"/>
    <property type="project" value="TreeGrafter"/>
</dbReference>
<dbReference type="FunFam" id="2.30.42.10:FF:000010">
    <property type="entry name" value="Neurabin-1 isoform 1"/>
    <property type="match status" value="1"/>
</dbReference>
<feature type="compositionally biased region" description="Low complexity" evidence="16">
    <location>
        <begin position="1627"/>
        <end position="1644"/>
    </location>
</feature>
<feature type="compositionally biased region" description="Acidic residues" evidence="16">
    <location>
        <begin position="264"/>
        <end position="275"/>
    </location>
</feature>
<feature type="compositionally biased region" description="Polar residues" evidence="16">
    <location>
        <begin position="20"/>
        <end position="29"/>
    </location>
</feature>
<keyword evidence="3" id="KW-0963">Cytoplasm</keyword>
<evidence type="ECO:0000259" key="18">
    <source>
        <dbReference type="PROSITE" id="PS50106"/>
    </source>
</evidence>
<feature type="region of interest" description="Disordered" evidence="16">
    <location>
        <begin position="501"/>
        <end position="527"/>
    </location>
</feature>
<feature type="compositionally biased region" description="Polar residues" evidence="16">
    <location>
        <begin position="347"/>
        <end position="360"/>
    </location>
</feature>
<evidence type="ECO:0000256" key="16">
    <source>
        <dbReference type="SAM" id="MobiDB-lite"/>
    </source>
</evidence>
<keyword evidence="5" id="KW-0221">Differentiation</keyword>
<dbReference type="InterPro" id="IPR001478">
    <property type="entry name" value="PDZ"/>
</dbReference>
<dbReference type="OrthoDB" id="62701at2759"/>
<evidence type="ECO:0000256" key="14">
    <source>
        <dbReference type="ARBA" id="ARBA00077125"/>
    </source>
</evidence>
<name>A0A0K2U8H9_LEPSM</name>
<comment type="subcellular location">
    <subcellularLocation>
        <location evidence="1">Cytoplasm</location>
        <location evidence="1">Cytoskeleton</location>
    </subcellularLocation>
    <subcellularLocation>
        <location evidence="11">Synapse</location>
    </subcellularLocation>
</comment>
<dbReference type="GO" id="GO:0051015">
    <property type="term" value="F:actin filament binding"/>
    <property type="evidence" value="ECO:0007669"/>
    <property type="project" value="TreeGrafter"/>
</dbReference>
<protein>
    <recommendedName>
        <fullName evidence="12">Neurabin-1</fullName>
    </recommendedName>
    <alternativeName>
        <fullName evidence="14">Neurabin-I</fullName>
    </alternativeName>
    <alternativeName>
        <fullName evidence="13">Neural tissue-specific F-actin-binding protein I</fullName>
    </alternativeName>
    <alternativeName>
        <fullName evidence="15">Protein phosphatase 1 regulatory subunit 9A</fullName>
    </alternativeName>
</protein>
<keyword evidence="8" id="KW-0175">Coiled coil</keyword>
<dbReference type="SUPFAM" id="SSF50156">
    <property type="entry name" value="PDZ domain-like"/>
    <property type="match status" value="1"/>
</dbReference>
<evidence type="ECO:0000256" key="6">
    <source>
        <dbReference type="ARBA" id="ARBA00022902"/>
    </source>
</evidence>
<dbReference type="PANTHER" id="PTHR16154:SF6">
    <property type="entry name" value="SPINOPHILIN, ISOFORM J"/>
    <property type="match status" value="1"/>
</dbReference>
<feature type="compositionally biased region" description="Basic residues" evidence="16">
    <location>
        <begin position="1486"/>
        <end position="1496"/>
    </location>
</feature>
<feature type="compositionally biased region" description="Polar residues" evidence="16">
    <location>
        <begin position="1014"/>
        <end position="1023"/>
    </location>
</feature>
<dbReference type="InterPro" id="IPR036034">
    <property type="entry name" value="PDZ_sf"/>
</dbReference>
<dbReference type="EMBL" id="HACA01016906">
    <property type="protein sequence ID" value="CDW34267.1"/>
    <property type="molecule type" value="Transcribed_RNA"/>
</dbReference>
<dbReference type="Gene3D" id="2.30.42.10">
    <property type="match status" value="1"/>
</dbReference>
<dbReference type="Pfam" id="PF00595">
    <property type="entry name" value="PDZ"/>
    <property type="match status" value="1"/>
</dbReference>
<evidence type="ECO:0000256" key="5">
    <source>
        <dbReference type="ARBA" id="ARBA00022782"/>
    </source>
</evidence>
<feature type="region of interest" description="Disordered" evidence="16">
    <location>
        <begin position="1486"/>
        <end position="1528"/>
    </location>
</feature>
<feature type="compositionally biased region" description="Low complexity" evidence="16">
    <location>
        <begin position="510"/>
        <end position="519"/>
    </location>
</feature>
<dbReference type="FunFam" id="1.10.150.50:FF:000008">
    <property type="entry name" value="Neurabin-1 isoform 1-like protein"/>
    <property type="match status" value="1"/>
</dbReference>
<dbReference type="SUPFAM" id="SSF47769">
    <property type="entry name" value="SAM/Pointed domain"/>
    <property type="match status" value="1"/>
</dbReference>
<feature type="compositionally biased region" description="Low complexity" evidence="16">
    <location>
        <begin position="1575"/>
        <end position="1597"/>
    </location>
</feature>
<dbReference type="PANTHER" id="PTHR16154">
    <property type="entry name" value="NEURABIN"/>
    <property type="match status" value="1"/>
</dbReference>
<dbReference type="Pfam" id="PF07647">
    <property type="entry name" value="SAM_2"/>
    <property type="match status" value="1"/>
</dbReference>
<feature type="compositionally biased region" description="Polar residues" evidence="16">
    <location>
        <begin position="1103"/>
        <end position="1133"/>
    </location>
</feature>
<feature type="compositionally biased region" description="Polar residues" evidence="16">
    <location>
        <begin position="1541"/>
        <end position="1552"/>
    </location>
</feature>
<evidence type="ECO:0000256" key="3">
    <source>
        <dbReference type="ARBA" id="ARBA00022490"/>
    </source>
</evidence>
<feature type="compositionally biased region" description="Basic and acidic residues" evidence="16">
    <location>
        <begin position="1024"/>
        <end position="1041"/>
    </location>
</feature>
<evidence type="ECO:0000256" key="13">
    <source>
        <dbReference type="ARBA" id="ARBA00076637"/>
    </source>
</evidence>
<keyword evidence="6" id="KW-0524">Neurogenesis</keyword>
<dbReference type="InterPro" id="IPR043446">
    <property type="entry name" value="Neurabin-like"/>
</dbReference>
<keyword evidence="9" id="KW-0009">Actin-binding</keyword>
<keyword evidence="7" id="KW-0770">Synapse</keyword>
<feature type="domain" description="PDZ" evidence="18">
    <location>
        <begin position="870"/>
        <end position="958"/>
    </location>
</feature>
<feature type="compositionally biased region" description="Polar residues" evidence="16">
    <location>
        <begin position="1306"/>
        <end position="1316"/>
    </location>
</feature>
<dbReference type="SMART" id="SM00228">
    <property type="entry name" value="PDZ"/>
    <property type="match status" value="1"/>
</dbReference>
<feature type="domain" description="SAM" evidence="17">
    <location>
        <begin position="1651"/>
        <end position="1714"/>
    </location>
</feature>
<sequence>MSMKVKSMTSPPPRPPFLPGTSSAISARLSSFEKPSPPPECSPRRSCSMGSVDSGGKPKEGMVSQIASIFQVAPPKEKPRLFKKPQIPVTRPNKGDGENSSASVERSQSHTTRFNDARAMFEKMGGSTEELDVGRDPHSRFPSRSRSVSPQESMIQQRPVSTSTAHSENNVPIPLRKTSLPHFISSSSDELLHSSVTASEKSSIKELTNKQRNWFSNFEKGKVENGTRESVKKSPIHTTTTTPTSHVVSSNSHKHPTLSSSKSEDEEYFLTNPEEDEHHEKPPLSARTSSSSSDSIEDYIRNWKKTSPTATPCKSPPPGERIKQDDLEDAGPEVLNAVNKILEKNQSELNSHQPLSNSKPALSPKPPLEIVKRLSFNGKNYKPNMEGRTSVSSSEDNEDDENHSNGSLVTAMAVTVREDDSEDMNSPKVSDRINREFNFSRQNGTEHARSFAQGMIYDASLDDLKSDKILIGDGPASLLIDESKLFPSLEPIESKNAEEEFNKLTDDPNLDSLSDDPPTVNDDEDTDPVTVVHKSPSVSSISSTTNEVPFIDDELDESNISPINDKELYYSNPLVLDLKQSFNSLPSDKCQPPEPTVDLMENSDLNPKTFSNTNYSNYCVQGTIKKDESSSSSDEYQDELQFDATVSSGHLGFKEDNGDFRSTPIKLGLDESKSNPVVIEEMTPNEADMLLSSNLLEKRLTDDQAREVVRLLSPDKENVTNVNVDSEELIVAKAASEALDKLDNLVYQSECRENIASTTAPKEIEDQDDSIVLIKDPAKEVYFDECTGVHYLDDGHYWFEIDGIDPASAYEGSASFFKSPGRLSFSNEPIRQFSTYSIDEYDRRNDDIDPVAASAEYELEKRVEKMDTFEVELVKGPDGLGLSIIGMGVGADTGLEKLGIFVKTVTPGGAATKNNQIKVNDQIIEVDGKSLVGVTQAYASSVLQNTSGVIRFVIGRDKDPENSEVAQLIRQSLQPSEDEDEDMDDDDDCWADLDRAERQRQHMAQLEQYDSSEHTSVTNSSTVEGEHTIQEEEFETRREEDGFATSPEESISSPDNRELMNDPKGQKLNNDIKILKRRLEEAQYRNMAIEAEMAEMRSKITSGSKLNNTSEEQQIQTDKANLTESGIQTSLSLEDQERSKELERKYAHAKRIIHELKEHEQFLALQLQERDQGYHSHLKLLSDRVIQLEKELASTQKYAGIPISLPYNHDGTNLLSPPELLKRKPVLPEDASLDISETEEVNVYNMDNKDIKEEFDSAVPAHELLDIRANKFKAELATKGAMMSQRHRPTPDALRSNVLKRSVSAASASSFQTTDSFELDQESCSESREATPDSDSGYMAATCVAVSNRTYNKPLPPLPKANPPISPSKNPNFLAEMNNAVQRRQEQHKTNTKSQPLPNPAVSSSIAGGGGNMSLADQLKSSLEERRKNAAVANLESGVPDEVIADIKQAVKIADDNVRKTNSSSSHLPTTQSVIIPTVETTTHSYYHHHQQHHHNANNSNSNNIGQHSHPSPSSSTYGLDHRQNNNGGIVLIGQNAFDNITAGSPSTAPNTHSRHNIEPTDMGIIPPEFRNSPSSNSYQNTTATTNNNSNSSSSGLPHHHHPSSPPRILQEGSSSVAGPEHLNKTSSKNSSNNNNNANSQAWSANPVEEWAKEQVCQWLLALGMESYITLFMDKTITGAALLNFDSNGLKELGIKSKEDREKIKKKIKELKAHNDKDNKKEVKKENFLKKAFKK</sequence>
<evidence type="ECO:0000256" key="2">
    <source>
        <dbReference type="ARBA" id="ARBA00022473"/>
    </source>
</evidence>
<accession>A0A0K2U8H9</accession>
<dbReference type="InterPro" id="IPR001660">
    <property type="entry name" value="SAM"/>
</dbReference>
<dbReference type="PROSITE" id="PS50105">
    <property type="entry name" value="SAM_DOMAIN"/>
    <property type="match status" value="1"/>
</dbReference>
<dbReference type="SMART" id="SM00454">
    <property type="entry name" value="SAM"/>
    <property type="match status" value="1"/>
</dbReference>
<feature type="compositionally biased region" description="Low complexity" evidence="16">
    <location>
        <begin position="236"/>
        <end position="250"/>
    </location>
</feature>
<feature type="compositionally biased region" description="Polar residues" evidence="16">
    <location>
        <begin position="151"/>
        <end position="170"/>
    </location>
</feature>
<evidence type="ECO:0000256" key="11">
    <source>
        <dbReference type="ARBA" id="ARBA00034103"/>
    </source>
</evidence>
<organism evidence="19">
    <name type="scientific">Lepeophtheirus salmonis</name>
    <name type="common">Salmon louse</name>
    <name type="synonym">Caligus salmonis</name>
    <dbReference type="NCBI Taxonomy" id="72036"/>
    <lineage>
        <taxon>Eukaryota</taxon>
        <taxon>Metazoa</taxon>
        <taxon>Ecdysozoa</taxon>
        <taxon>Arthropoda</taxon>
        <taxon>Crustacea</taxon>
        <taxon>Multicrustacea</taxon>
        <taxon>Hexanauplia</taxon>
        <taxon>Copepoda</taxon>
        <taxon>Siphonostomatoida</taxon>
        <taxon>Caligidae</taxon>
        <taxon>Lepeophtheirus</taxon>
    </lineage>
</organism>
<keyword evidence="10" id="KW-0206">Cytoskeleton</keyword>
<feature type="compositionally biased region" description="Polar residues" evidence="16">
    <location>
        <begin position="1392"/>
        <end position="1406"/>
    </location>
</feature>
<dbReference type="GO" id="GO:0031175">
    <property type="term" value="P:neuron projection development"/>
    <property type="evidence" value="ECO:0007669"/>
    <property type="project" value="TreeGrafter"/>
</dbReference>
<feature type="region of interest" description="Disordered" evidence="16">
    <location>
        <begin position="1541"/>
        <end position="1644"/>
    </location>
</feature>
<dbReference type="GO" id="GO:0030425">
    <property type="term" value="C:dendrite"/>
    <property type="evidence" value="ECO:0007669"/>
    <property type="project" value="TreeGrafter"/>
</dbReference>
<feature type="compositionally biased region" description="Basic and acidic residues" evidence="16">
    <location>
        <begin position="219"/>
        <end position="232"/>
    </location>
</feature>
<feature type="region of interest" description="Disordered" evidence="16">
    <location>
        <begin position="1306"/>
        <end position="1336"/>
    </location>
</feature>
<feature type="region of interest" description="Disordered" evidence="16">
    <location>
        <begin position="1712"/>
        <end position="1735"/>
    </location>
</feature>
<feature type="compositionally biased region" description="Basic and acidic residues" evidence="16">
    <location>
        <begin position="1055"/>
        <end position="1065"/>
    </location>
</feature>
<evidence type="ECO:0000256" key="8">
    <source>
        <dbReference type="ARBA" id="ARBA00023054"/>
    </source>
</evidence>
<evidence type="ECO:0000313" key="19">
    <source>
        <dbReference type="EMBL" id="CDW34267.1"/>
    </source>
</evidence>
<evidence type="ECO:0000256" key="9">
    <source>
        <dbReference type="ARBA" id="ARBA00023203"/>
    </source>
</evidence>